<dbReference type="PATRIC" id="fig|1121477.3.peg.3035"/>
<dbReference type="Gene3D" id="3.40.1360.10">
    <property type="match status" value="1"/>
</dbReference>
<keyword evidence="4" id="KW-1185">Reference proteome</keyword>
<dbReference type="STRING" id="1121477.SAMN02745223_02968"/>
<dbReference type="Proteomes" id="UP000184533">
    <property type="component" value="Unassembled WGS sequence"/>
</dbReference>
<dbReference type="InterPro" id="IPR025054">
    <property type="entry name" value="DUF3991"/>
</dbReference>
<dbReference type="EMBL" id="LAJF01000068">
    <property type="protein sequence ID" value="KKB84656.1"/>
    <property type="molecule type" value="Genomic_DNA"/>
</dbReference>
<dbReference type="InterPro" id="IPR017041">
    <property type="entry name" value="UCP036054"/>
</dbReference>
<evidence type="ECO:0000313" key="4">
    <source>
        <dbReference type="Proteomes" id="UP000033608"/>
    </source>
</evidence>
<dbReference type="EMBL" id="FQVC01000009">
    <property type="protein sequence ID" value="SHF55517.1"/>
    <property type="molecule type" value="Genomic_DNA"/>
</dbReference>
<dbReference type="Pfam" id="PF13154">
    <property type="entry name" value="DUF3991"/>
    <property type="match status" value="1"/>
</dbReference>
<dbReference type="PROSITE" id="PS50880">
    <property type="entry name" value="TOPRIM"/>
    <property type="match status" value="1"/>
</dbReference>
<evidence type="ECO:0000313" key="5">
    <source>
        <dbReference type="Proteomes" id="UP000184533"/>
    </source>
</evidence>
<evidence type="ECO:0000259" key="1">
    <source>
        <dbReference type="PROSITE" id="PS50880"/>
    </source>
</evidence>
<dbReference type="InterPro" id="IPR006171">
    <property type="entry name" value="TOPRIM_dom"/>
</dbReference>
<proteinExistence type="predicted"/>
<gene>
    <name evidence="3" type="ORF">SAMN02745223_02968</name>
    <name evidence="2" type="ORF">VW29_09650</name>
</gene>
<evidence type="ECO:0000313" key="3">
    <source>
        <dbReference type="EMBL" id="SHF55517.1"/>
    </source>
</evidence>
<dbReference type="CDD" id="cd00188">
    <property type="entry name" value="TOPRIM"/>
    <property type="match status" value="1"/>
</dbReference>
<dbReference type="Proteomes" id="UP000033608">
    <property type="component" value="Unassembled WGS sequence"/>
</dbReference>
<protein>
    <recommendedName>
        <fullName evidence="1">Toprim domain-containing protein</fullName>
    </recommendedName>
</protein>
<dbReference type="Pfam" id="PF13155">
    <property type="entry name" value="Toprim_2"/>
    <property type="match status" value="1"/>
</dbReference>
<sequence>MDKRDIEALRGTVFCGALLERDGWRIDLKQSTRRAVKYRRAEGEIVIVIHNGKGWFDPLSDAKGDVFSLAEHLGAAGFVAALDLVAETVGFVTAAPRWERPARAGPVAPTETRWHARNSPRPGSPTWRYLSAERCLPDGAIQLAIDQKLLREGPLGSMWAAHNNAAGQVCGWEERGSDWRGFATGGAKTLFRFGAVGSSRICVTEAAIDAMSLAALEGQRSDTLYLSTGGGWSPTTAAAIDSLVRRPACALVAATDANRQGDIYADRLRAVADEAGCHFSRLRPDAEDWNDQLRRLAAGKNLKQ</sequence>
<dbReference type="OrthoDB" id="5757175at2"/>
<reference evidence="2 4" key="1">
    <citation type="submission" date="2015-03" db="EMBL/GenBank/DDBJ databases">
        <authorList>
            <person name="Hassan Y.I."/>
            <person name="Lepp D."/>
            <person name="Zhou T."/>
        </authorList>
    </citation>
    <scope>NUCLEOTIDE SEQUENCE [LARGE SCALE GENOMIC DNA]</scope>
    <source>
        <strain evidence="2 4">DSM 17137</strain>
    </source>
</reference>
<evidence type="ECO:0000313" key="2">
    <source>
        <dbReference type="EMBL" id="KKB84656.1"/>
    </source>
</evidence>
<name>A0A0F5LQT1_9HYPH</name>
<organism evidence="2 4">
    <name type="scientific">Devosia limi DSM 17137</name>
    <dbReference type="NCBI Taxonomy" id="1121477"/>
    <lineage>
        <taxon>Bacteria</taxon>
        <taxon>Pseudomonadati</taxon>
        <taxon>Pseudomonadota</taxon>
        <taxon>Alphaproteobacteria</taxon>
        <taxon>Hyphomicrobiales</taxon>
        <taxon>Devosiaceae</taxon>
        <taxon>Devosia</taxon>
    </lineage>
</organism>
<dbReference type="AlphaFoldDB" id="A0A0F5LQT1"/>
<dbReference type="RefSeq" id="WP_046135118.1">
    <property type="nucleotide sequence ID" value="NZ_FQVC01000009.1"/>
</dbReference>
<dbReference type="PIRSF" id="PIRSF036054">
    <property type="entry name" value="UCP036054"/>
    <property type="match status" value="1"/>
</dbReference>
<reference evidence="3 5" key="2">
    <citation type="submission" date="2016-11" db="EMBL/GenBank/DDBJ databases">
        <authorList>
            <person name="Jaros S."/>
            <person name="Januszkiewicz K."/>
            <person name="Wedrychowicz H."/>
        </authorList>
    </citation>
    <scope>NUCLEOTIDE SEQUENCE [LARGE SCALE GENOMIC DNA]</scope>
    <source>
        <strain evidence="3 5">DSM 17137</strain>
    </source>
</reference>
<accession>A0A0F5LQT1</accession>
<feature type="domain" description="Toprim" evidence="1">
    <location>
        <begin position="199"/>
        <end position="287"/>
    </location>
</feature>